<dbReference type="Proteomes" id="UP000887013">
    <property type="component" value="Unassembled WGS sequence"/>
</dbReference>
<protein>
    <submittedName>
        <fullName evidence="1">Uncharacterized protein</fullName>
    </submittedName>
</protein>
<comment type="caution">
    <text evidence="1">The sequence shown here is derived from an EMBL/GenBank/DDBJ whole genome shotgun (WGS) entry which is preliminary data.</text>
</comment>
<sequence>MKDVECNFINELIQTGEIFSNFKAAIDYLMTHRDSELSDFLTNKFDIFLLMKVIVSQRKRDMDYIIISPVVPSDVCYDKLTKYNGSRIY</sequence>
<evidence type="ECO:0000313" key="1">
    <source>
        <dbReference type="EMBL" id="GFS74721.1"/>
    </source>
</evidence>
<organism evidence="1 2">
    <name type="scientific">Nephila pilipes</name>
    <name type="common">Giant wood spider</name>
    <name type="synonym">Nephila maculata</name>
    <dbReference type="NCBI Taxonomy" id="299642"/>
    <lineage>
        <taxon>Eukaryota</taxon>
        <taxon>Metazoa</taxon>
        <taxon>Ecdysozoa</taxon>
        <taxon>Arthropoda</taxon>
        <taxon>Chelicerata</taxon>
        <taxon>Arachnida</taxon>
        <taxon>Araneae</taxon>
        <taxon>Araneomorphae</taxon>
        <taxon>Entelegynae</taxon>
        <taxon>Araneoidea</taxon>
        <taxon>Nephilidae</taxon>
        <taxon>Nephila</taxon>
    </lineage>
</organism>
<name>A0A8X6MS16_NEPPI</name>
<reference evidence="1" key="1">
    <citation type="submission" date="2020-08" db="EMBL/GenBank/DDBJ databases">
        <title>Multicomponent nature underlies the extraordinary mechanical properties of spider dragline silk.</title>
        <authorList>
            <person name="Kono N."/>
            <person name="Nakamura H."/>
            <person name="Mori M."/>
            <person name="Yoshida Y."/>
            <person name="Ohtoshi R."/>
            <person name="Malay A.D."/>
            <person name="Moran D.A.P."/>
            <person name="Tomita M."/>
            <person name="Numata K."/>
            <person name="Arakawa K."/>
        </authorList>
    </citation>
    <scope>NUCLEOTIDE SEQUENCE</scope>
</reference>
<keyword evidence="2" id="KW-1185">Reference proteome</keyword>
<accession>A0A8X6MS16</accession>
<proteinExistence type="predicted"/>
<gene>
    <name evidence="1" type="ORF">NPIL_648511</name>
</gene>
<dbReference type="EMBL" id="BMAW01050328">
    <property type="protein sequence ID" value="GFS74721.1"/>
    <property type="molecule type" value="Genomic_DNA"/>
</dbReference>
<dbReference type="AlphaFoldDB" id="A0A8X6MS16"/>
<evidence type="ECO:0000313" key="2">
    <source>
        <dbReference type="Proteomes" id="UP000887013"/>
    </source>
</evidence>